<accession>A0A0K1PR96</accession>
<name>A0A0K1PR96_9BACT</name>
<keyword evidence="4" id="KW-1185">Reference proteome</keyword>
<keyword evidence="2" id="KW-1133">Transmembrane helix</keyword>
<feature type="region of interest" description="Disordered" evidence="1">
    <location>
        <begin position="93"/>
        <end position="212"/>
    </location>
</feature>
<feature type="compositionally biased region" description="Polar residues" evidence="1">
    <location>
        <begin position="192"/>
        <end position="207"/>
    </location>
</feature>
<dbReference type="AlphaFoldDB" id="A0A0K1PR96"/>
<evidence type="ECO:0000256" key="1">
    <source>
        <dbReference type="SAM" id="MobiDB-lite"/>
    </source>
</evidence>
<sequence length="300" mass="32037">MVDRLDERDQRDDDSSLDGAFRALRDRYDGTHAQSDATLRRVLLGTRKQQQSRKVTRWAILPIAATLVASTAWAGATGKLAVAYHAMSEMLHSSETSETSPSKPVPNTPQNARAPMPAATQEPAPASAEPEPTPEPEAPKPVESANAPISEQVPAPAAPAKVAPAPRESAHPATTALAAPTPPPAETTPTARTNEPSKPSTASSTAEPSDPNAALFAEAHRVHFVERDAARALTAWDAYLAADPNGRFVPEARYNRAIALIRLGRSAEAQNVLQSFAAGNFGDYHRSDARQLLDALKRDE</sequence>
<keyword evidence="2" id="KW-0472">Membrane</keyword>
<protein>
    <submittedName>
        <fullName evidence="3">Proline-rich protein</fullName>
    </submittedName>
</protein>
<feature type="transmembrane region" description="Helical" evidence="2">
    <location>
        <begin position="58"/>
        <end position="76"/>
    </location>
</feature>
<gene>
    <name evidence="3" type="ORF">AKJ09_02729</name>
</gene>
<dbReference type="Gene3D" id="1.25.40.10">
    <property type="entry name" value="Tetratricopeptide repeat domain"/>
    <property type="match status" value="1"/>
</dbReference>
<dbReference type="EMBL" id="CP012333">
    <property type="protein sequence ID" value="AKU96065.1"/>
    <property type="molecule type" value="Genomic_DNA"/>
</dbReference>
<dbReference type="RefSeq" id="WP_169927480.1">
    <property type="nucleotide sequence ID" value="NZ_CP012333.1"/>
</dbReference>
<feature type="compositionally biased region" description="Low complexity" evidence="1">
    <location>
        <begin position="93"/>
        <end position="102"/>
    </location>
</feature>
<evidence type="ECO:0000313" key="3">
    <source>
        <dbReference type="EMBL" id="AKU96065.1"/>
    </source>
</evidence>
<feature type="compositionally biased region" description="Low complexity" evidence="1">
    <location>
        <begin position="117"/>
        <end position="130"/>
    </location>
</feature>
<dbReference type="KEGG" id="llu:AKJ09_02729"/>
<organism evidence="3 4">
    <name type="scientific">Labilithrix luteola</name>
    <dbReference type="NCBI Taxonomy" id="1391654"/>
    <lineage>
        <taxon>Bacteria</taxon>
        <taxon>Pseudomonadati</taxon>
        <taxon>Myxococcota</taxon>
        <taxon>Polyangia</taxon>
        <taxon>Polyangiales</taxon>
        <taxon>Labilitrichaceae</taxon>
        <taxon>Labilithrix</taxon>
    </lineage>
</organism>
<dbReference type="InterPro" id="IPR011990">
    <property type="entry name" value="TPR-like_helical_dom_sf"/>
</dbReference>
<dbReference type="Proteomes" id="UP000064967">
    <property type="component" value="Chromosome"/>
</dbReference>
<dbReference type="STRING" id="1391654.AKJ09_02729"/>
<evidence type="ECO:0000313" key="4">
    <source>
        <dbReference type="Proteomes" id="UP000064967"/>
    </source>
</evidence>
<reference evidence="3 4" key="1">
    <citation type="submission" date="2015-08" db="EMBL/GenBank/DDBJ databases">
        <authorList>
            <person name="Babu N.S."/>
            <person name="Beckwith C.J."/>
            <person name="Beseler K.G."/>
            <person name="Brison A."/>
            <person name="Carone J.V."/>
            <person name="Caskin T.P."/>
            <person name="Diamond M."/>
            <person name="Durham M.E."/>
            <person name="Foxe J.M."/>
            <person name="Go M."/>
            <person name="Henderson B.A."/>
            <person name="Jones I.B."/>
            <person name="McGettigan J.A."/>
            <person name="Micheletti S.J."/>
            <person name="Nasrallah M.E."/>
            <person name="Ortiz D."/>
            <person name="Piller C.R."/>
            <person name="Privatt S.R."/>
            <person name="Schneider S.L."/>
            <person name="Sharp S."/>
            <person name="Smith T.C."/>
            <person name="Stanton J.D."/>
            <person name="Ullery H.E."/>
            <person name="Wilson R.J."/>
            <person name="Serrano M.G."/>
            <person name="Buck G."/>
            <person name="Lee V."/>
            <person name="Wang Y."/>
            <person name="Carvalho R."/>
            <person name="Voegtly L."/>
            <person name="Shi R."/>
            <person name="Duckworth R."/>
            <person name="Johnson A."/>
            <person name="Loviza R."/>
            <person name="Walstead R."/>
            <person name="Shah Z."/>
            <person name="Kiflezghi M."/>
            <person name="Wade K."/>
            <person name="Ball S.L."/>
            <person name="Bradley K.W."/>
            <person name="Asai D.J."/>
            <person name="Bowman C.A."/>
            <person name="Russell D.A."/>
            <person name="Pope W.H."/>
            <person name="Jacobs-Sera D."/>
            <person name="Hendrix R.W."/>
            <person name="Hatfull G.F."/>
        </authorList>
    </citation>
    <scope>NUCLEOTIDE SEQUENCE [LARGE SCALE GENOMIC DNA]</scope>
    <source>
        <strain evidence="3 4">DSM 27648</strain>
    </source>
</reference>
<feature type="compositionally biased region" description="Low complexity" evidence="1">
    <location>
        <begin position="153"/>
        <end position="179"/>
    </location>
</feature>
<keyword evidence="2" id="KW-0812">Transmembrane</keyword>
<evidence type="ECO:0000256" key="2">
    <source>
        <dbReference type="SAM" id="Phobius"/>
    </source>
</evidence>
<proteinExistence type="predicted"/>